<accession>A0A381NLZ2</accession>
<dbReference type="InterPro" id="IPR014824">
    <property type="entry name" value="Nfu/NifU_N"/>
</dbReference>
<sequence length="88" mass="9477">MAVEVSVSTTPNENAMKYTLNCNSIESGHKTYANAEAAEDSPVAKALFAIDGVTQVFLMADFISVTKKPEISWGNLETSILDAIKSSY</sequence>
<dbReference type="Pfam" id="PF08712">
    <property type="entry name" value="Nfu_N"/>
    <property type="match status" value="1"/>
</dbReference>
<evidence type="ECO:0000259" key="1">
    <source>
        <dbReference type="SMART" id="SM00932"/>
    </source>
</evidence>
<feature type="domain" description="Scaffold protein Nfu/NifU N-terminal" evidence="1">
    <location>
        <begin position="5"/>
        <end position="88"/>
    </location>
</feature>
<dbReference type="Gene3D" id="3.30.1370.70">
    <property type="entry name" value="Scaffold protein Nfu/NifU, N-terminal domain"/>
    <property type="match status" value="1"/>
</dbReference>
<dbReference type="SMART" id="SM00932">
    <property type="entry name" value="Nfu_N"/>
    <property type="match status" value="1"/>
</dbReference>
<proteinExistence type="predicted"/>
<protein>
    <recommendedName>
        <fullName evidence="1">Scaffold protein Nfu/NifU N-terminal domain-containing protein</fullName>
    </recommendedName>
</protein>
<dbReference type="SUPFAM" id="SSF110836">
    <property type="entry name" value="Hypothetical protein SAV1430"/>
    <property type="match status" value="1"/>
</dbReference>
<evidence type="ECO:0000313" key="2">
    <source>
        <dbReference type="EMBL" id="SUZ55632.1"/>
    </source>
</evidence>
<dbReference type="PANTHER" id="PTHR11178">
    <property type="entry name" value="IRON-SULFUR CLUSTER SCAFFOLD PROTEIN NFU-RELATED"/>
    <property type="match status" value="1"/>
</dbReference>
<organism evidence="2">
    <name type="scientific">marine metagenome</name>
    <dbReference type="NCBI Taxonomy" id="408172"/>
    <lineage>
        <taxon>unclassified sequences</taxon>
        <taxon>metagenomes</taxon>
        <taxon>ecological metagenomes</taxon>
    </lineage>
</organism>
<gene>
    <name evidence="2" type="ORF">METZ01_LOCUS8486</name>
</gene>
<name>A0A381NLZ2_9ZZZZ</name>
<dbReference type="AlphaFoldDB" id="A0A381NLZ2"/>
<dbReference type="InterPro" id="IPR036498">
    <property type="entry name" value="Nfu/NifU_N_sf"/>
</dbReference>
<dbReference type="EMBL" id="UINC01000453">
    <property type="protein sequence ID" value="SUZ55632.1"/>
    <property type="molecule type" value="Genomic_DNA"/>
</dbReference>
<reference evidence="2" key="1">
    <citation type="submission" date="2018-05" db="EMBL/GenBank/DDBJ databases">
        <authorList>
            <person name="Lanie J.A."/>
            <person name="Ng W.-L."/>
            <person name="Kazmierczak K.M."/>
            <person name="Andrzejewski T.M."/>
            <person name="Davidsen T.M."/>
            <person name="Wayne K.J."/>
            <person name="Tettelin H."/>
            <person name="Glass J.I."/>
            <person name="Rusch D."/>
            <person name="Podicherti R."/>
            <person name="Tsui H.-C.T."/>
            <person name="Winkler M.E."/>
        </authorList>
    </citation>
    <scope>NUCLEOTIDE SEQUENCE</scope>
</reference>